<gene>
    <name evidence="1" type="ORF">M011DRAFT_20788</name>
</gene>
<dbReference type="AlphaFoldDB" id="A0A6A6VR65"/>
<sequence length="163" mass="18552">MIPNLGMEGKAVSSVEIGTICKPLNLEPGTWNLDTWTHGLWNLGPLETPELDLDPWTCEPLEAWNLETWTSLITYIWSRPKIDVHTVLDSKPQYYLFLAHPDTVQQSLCTWTIISTALVVQTLFVDIGIGARCRRTWPTSRRRMQCHLAGMCGSCRQLVLLAW</sequence>
<dbReference type="EMBL" id="MU006561">
    <property type="protein sequence ID" value="KAF2752284.1"/>
    <property type="molecule type" value="Genomic_DNA"/>
</dbReference>
<proteinExistence type="predicted"/>
<evidence type="ECO:0000313" key="2">
    <source>
        <dbReference type="Proteomes" id="UP000799440"/>
    </source>
</evidence>
<reference evidence="1" key="1">
    <citation type="journal article" date="2020" name="Stud. Mycol.">
        <title>101 Dothideomycetes genomes: a test case for predicting lifestyles and emergence of pathogens.</title>
        <authorList>
            <person name="Haridas S."/>
            <person name="Albert R."/>
            <person name="Binder M."/>
            <person name="Bloem J."/>
            <person name="Labutti K."/>
            <person name="Salamov A."/>
            <person name="Andreopoulos B."/>
            <person name="Baker S."/>
            <person name="Barry K."/>
            <person name="Bills G."/>
            <person name="Bluhm B."/>
            <person name="Cannon C."/>
            <person name="Castanera R."/>
            <person name="Culley D."/>
            <person name="Daum C."/>
            <person name="Ezra D."/>
            <person name="Gonzalez J."/>
            <person name="Henrissat B."/>
            <person name="Kuo A."/>
            <person name="Liang C."/>
            <person name="Lipzen A."/>
            <person name="Lutzoni F."/>
            <person name="Magnuson J."/>
            <person name="Mondo S."/>
            <person name="Nolan M."/>
            <person name="Ohm R."/>
            <person name="Pangilinan J."/>
            <person name="Park H.-J."/>
            <person name="Ramirez L."/>
            <person name="Alfaro M."/>
            <person name="Sun H."/>
            <person name="Tritt A."/>
            <person name="Yoshinaga Y."/>
            <person name="Zwiers L.-H."/>
            <person name="Turgeon B."/>
            <person name="Goodwin S."/>
            <person name="Spatafora J."/>
            <person name="Crous P."/>
            <person name="Grigoriev I."/>
        </authorList>
    </citation>
    <scope>NUCLEOTIDE SEQUENCE</scope>
    <source>
        <strain evidence="1">CBS 119925</strain>
    </source>
</reference>
<accession>A0A6A6VR65</accession>
<name>A0A6A6VR65_9PLEO</name>
<organism evidence="1 2">
    <name type="scientific">Sporormia fimetaria CBS 119925</name>
    <dbReference type="NCBI Taxonomy" id="1340428"/>
    <lineage>
        <taxon>Eukaryota</taxon>
        <taxon>Fungi</taxon>
        <taxon>Dikarya</taxon>
        <taxon>Ascomycota</taxon>
        <taxon>Pezizomycotina</taxon>
        <taxon>Dothideomycetes</taxon>
        <taxon>Pleosporomycetidae</taxon>
        <taxon>Pleosporales</taxon>
        <taxon>Sporormiaceae</taxon>
        <taxon>Sporormia</taxon>
    </lineage>
</organism>
<protein>
    <submittedName>
        <fullName evidence="1">Uncharacterized protein</fullName>
    </submittedName>
</protein>
<keyword evidence="2" id="KW-1185">Reference proteome</keyword>
<evidence type="ECO:0000313" key="1">
    <source>
        <dbReference type="EMBL" id="KAF2752284.1"/>
    </source>
</evidence>
<dbReference type="Proteomes" id="UP000799440">
    <property type="component" value="Unassembled WGS sequence"/>
</dbReference>